<evidence type="ECO:0000256" key="8">
    <source>
        <dbReference type="HAMAP-Rule" id="MF_00181"/>
    </source>
</evidence>
<feature type="active site" evidence="8">
    <location>
        <position position="278"/>
    </location>
</feature>
<keyword evidence="7 8" id="KW-0464">Manganese</keyword>
<feature type="binding site" evidence="8">
    <location>
        <position position="266"/>
    </location>
    <ligand>
        <name>Mn(2+)</name>
        <dbReference type="ChEBI" id="CHEBI:29035"/>
        <label>2</label>
    </ligand>
</feature>
<evidence type="ECO:0000256" key="1">
    <source>
        <dbReference type="ARBA" id="ARBA00000135"/>
    </source>
</evidence>
<accession>A0A6F8PL27</accession>
<dbReference type="HAMAP" id="MF_00181">
    <property type="entry name" value="Cytosol_peptidase_M17"/>
    <property type="match status" value="1"/>
</dbReference>
<evidence type="ECO:0000256" key="6">
    <source>
        <dbReference type="ARBA" id="ARBA00022801"/>
    </source>
</evidence>
<dbReference type="EC" id="3.4.11.10" evidence="8"/>
<keyword evidence="6 8" id="KW-0378">Hydrolase</keyword>
<comment type="similarity">
    <text evidence="3 8">Belongs to the peptidase M17 family.</text>
</comment>
<dbReference type="SUPFAM" id="SSF52949">
    <property type="entry name" value="Macro domain-like"/>
    <property type="match status" value="1"/>
</dbReference>
<dbReference type="InterPro" id="IPR008283">
    <property type="entry name" value="Peptidase_M17_N"/>
</dbReference>
<dbReference type="KEGG" id="tzo:THMIRHAT_05240"/>
<dbReference type="Pfam" id="PF00883">
    <property type="entry name" value="Peptidase_M17"/>
    <property type="match status" value="1"/>
</dbReference>
<feature type="domain" description="Cytosol aminopeptidase" evidence="9">
    <location>
        <begin position="346"/>
        <end position="353"/>
    </location>
</feature>
<feature type="binding site" evidence="8">
    <location>
        <position position="289"/>
    </location>
    <ligand>
        <name>Mn(2+)</name>
        <dbReference type="ChEBI" id="CHEBI:29035"/>
        <label>2</label>
    </ligand>
</feature>
<comment type="catalytic activity">
    <reaction evidence="1 8">
        <text>Release of an N-terminal amino acid, Xaa-|-Yaa-, in which Xaa is preferably Leu, but may be other amino acids including Pro although not Arg or Lys, and Yaa may be Pro. Amino acid amides and methyl esters are also readily hydrolyzed, but rates on arylamides are exceedingly low.</text>
        <dbReference type="EC" id="3.4.11.1"/>
    </reaction>
</comment>
<feature type="binding site" evidence="8">
    <location>
        <position position="348"/>
    </location>
    <ligand>
        <name>Mn(2+)</name>
        <dbReference type="ChEBI" id="CHEBI:29035"/>
        <label>1</label>
    </ligand>
</feature>
<keyword evidence="4 8" id="KW-0031">Aminopeptidase</keyword>
<feature type="binding site" evidence="8">
    <location>
        <position position="271"/>
    </location>
    <ligand>
        <name>Mn(2+)</name>
        <dbReference type="ChEBI" id="CHEBI:29035"/>
        <label>1</label>
    </ligand>
</feature>
<proteinExistence type="inferred from homology"/>
<dbReference type="GO" id="GO:0070006">
    <property type="term" value="F:metalloaminopeptidase activity"/>
    <property type="evidence" value="ECO:0007669"/>
    <property type="project" value="InterPro"/>
</dbReference>
<dbReference type="AlphaFoldDB" id="A0A6F8PL27"/>
<dbReference type="GO" id="GO:0030145">
    <property type="term" value="F:manganese ion binding"/>
    <property type="evidence" value="ECO:0007669"/>
    <property type="project" value="UniProtKB-UniRule"/>
</dbReference>
<dbReference type="NCBIfam" id="NF002074">
    <property type="entry name" value="PRK00913.1-4"/>
    <property type="match status" value="1"/>
</dbReference>
<keyword evidence="5 8" id="KW-0645">Protease</keyword>
<keyword evidence="8" id="KW-0963">Cytoplasm</keyword>
<dbReference type="PANTHER" id="PTHR11963">
    <property type="entry name" value="LEUCINE AMINOPEPTIDASE-RELATED"/>
    <property type="match status" value="1"/>
</dbReference>
<evidence type="ECO:0000313" key="11">
    <source>
        <dbReference type="Proteomes" id="UP000501466"/>
    </source>
</evidence>
<dbReference type="Gene3D" id="3.40.630.10">
    <property type="entry name" value="Zn peptidases"/>
    <property type="match status" value="1"/>
</dbReference>
<organism evidence="10 11">
    <name type="scientific">Thiosulfativibrio zosterae</name>
    <dbReference type="NCBI Taxonomy" id="2675053"/>
    <lineage>
        <taxon>Bacteria</taxon>
        <taxon>Pseudomonadati</taxon>
        <taxon>Pseudomonadota</taxon>
        <taxon>Gammaproteobacteria</taxon>
        <taxon>Thiotrichales</taxon>
        <taxon>Piscirickettsiaceae</taxon>
        <taxon>Thiosulfativibrio</taxon>
    </lineage>
</organism>
<feature type="binding site" evidence="8">
    <location>
        <position position="350"/>
    </location>
    <ligand>
        <name>Mn(2+)</name>
        <dbReference type="ChEBI" id="CHEBI:29035"/>
        <label>2</label>
    </ligand>
</feature>
<comment type="catalytic activity">
    <reaction evidence="2 8">
        <text>Release of an N-terminal amino acid, preferentially leucine, but not glutamic or aspartic acids.</text>
        <dbReference type="EC" id="3.4.11.10"/>
    </reaction>
</comment>
<dbReference type="SUPFAM" id="SSF53187">
    <property type="entry name" value="Zn-dependent exopeptidases"/>
    <property type="match status" value="1"/>
</dbReference>
<dbReference type="NCBIfam" id="NF002077">
    <property type="entry name" value="PRK00913.2-4"/>
    <property type="match status" value="1"/>
</dbReference>
<dbReference type="PROSITE" id="PS00631">
    <property type="entry name" value="CYTOSOL_AP"/>
    <property type="match status" value="1"/>
</dbReference>
<dbReference type="EMBL" id="AP021888">
    <property type="protein sequence ID" value="BBP42778.1"/>
    <property type="molecule type" value="Genomic_DNA"/>
</dbReference>
<feature type="binding site" evidence="8">
    <location>
        <position position="271"/>
    </location>
    <ligand>
        <name>Mn(2+)</name>
        <dbReference type="ChEBI" id="CHEBI:29035"/>
        <label>2</label>
    </ligand>
</feature>
<comment type="function">
    <text evidence="8">Presumably involved in the processing and regular turnover of intracellular proteins. Catalyzes the removal of unsubstituted N-terminal amino acids from various peptides.</text>
</comment>
<dbReference type="GO" id="GO:0005737">
    <property type="term" value="C:cytoplasm"/>
    <property type="evidence" value="ECO:0007669"/>
    <property type="project" value="UniProtKB-SubCell"/>
</dbReference>
<dbReference type="InterPro" id="IPR011356">
    <property type="entry name" value="Leucine_aapep/pepB"/>
</dbReference>
<evidence type="ECO:0000259" key="9">
    <source>
        <dbReference type="PROSITE" id="PS00631"/>
    </source>
</evidence>
<dbReference type="Gene3D" id="3.40.220.10">
    <property type="entry name" value="Leucine Aminopeptidase, subunit E, domain 1"/>
    <property type="match status" value="1"/>
</dbReference>
<sequence length="496" mass="52770">MKHIAFNSVQNLTLETLKAFDTLVLPVFSDQANSLADSLGLTALINTLITEGDFSAKANQSLLLPSHANPLEKRALLIGLGEANKLTDRSYLAAIKNAYKALESTGASQICNALTHIDYKTAVWRCYQNALGLQQSVYEYSHVSRGKFTQKTNKITHISLLSDAPSTAVDSAISQGQATALGMALTQDLANMPSNFCTPTYLADTAVELGQTYGFEVNILDRAEMIEMGMGSFMAVAQGTDTPPKMICLRYLGANATQAPIALVGKGVTFDTGGISIKPGEAMDEMKYDMGGAATVLGTFKALGELKPAINVVGVIPATENMPSGNAIKPGDVVTSLSGQTIEILNTDAEGRLILCDALTYTQQTYQPAKIIDMATLTGACIIALGHNISAVLGNNQDLINDLLSAGQTTYDRLWQMPLSEEYDEQLKSNFADMANIGGRPAGTITAAQFLARFTKNVAWAHLDIAGTAWVSGANKGATGRPVPTLVEYLVKQAAQ</sequence>
<dbReference type="InterPro" id="IPR023042">
    <property type="entry name" value="Peptidase_M17_leu_NH2_pept"/>
</dbReference>
<feature type="binding site" evidence="8">
    <location>
        <position position="350"/>
    </location>
    <ligand>
        <name>Mn(2+)</name>
        <dbReference type="ChEBI" id="CHEBI:29035"/>
        <label>1</label>
    </ligand>
</feature>
<dbReference type="CDD" id="cd00433">
    <property type="entry name" value="Peptidase_M17"/>
    <property type="match status" value="1"/>
</dbReference>
<dbReference type="EC" id="3.4.11.1" evidence="8"/>
<dbReference type="PANTHER" id="PTHR11963:SF23">
    <property type="entry name" value="CYTOSOL AMINOPEPTIDASE"/>
    <property type="match status" value="1"/>
</dbReference>
<gene>
    <name evidence="8 10" type="primary">pepA</name>
    <name evidence="10" type="ORF">THMIRHAT_05240</name>
</gene>
<evidence type="ECO:0000256" key="4">
    <source>
        <dbReference type="ARBA" id="ARBA00022438"/>
    </source>
</evidence>
<name>A0A6F8PL27_9GAMM</name>
<dbReference type="InterPro" id="IPR043472">
    <property type="entry name" value="Macro_dom-like"/>
</dbReference>
<evidence type="ECO:0000256" key="3">
    <source>
        <dbReference type="ARBA" id="ARBA00009528"/>
    </source>
</evidence>
<evidence type="ECO:0000313" key="10">
    <source>
        <dbReference type="EMBL" id="BBP42778.1"/>
    </source>
</evidence>
<keyword evidence="8" id="KW-0479">Metal-binding</keyword>
<keyword evidence="11" id="KW-1185">Reference proteome</keyword>
<dbReference type="Proteomes" id="UP000501466">
    <property type="component" value="Chromosome"/>
</dbReference>
<evidence type="ECO:0000256" key="7">
    <source>
        <dbReference type="ARBA" id="ARBA00023211"/>
    </source>
</evidence>
<evidence type="ECO:0000256" key="2">
    <source>
        <dbReference type="ARBA" id="ARBA00000967"/>
    </source>
</evidence>
<dbReference type="RefSeq" id="WP_173290501.1">
    <property type="nucleotide sequence ID" value="NZ_AP021888.1"/>
</dbReference>
<evidence type="ECO:0000256" key="5">
    <source>
        <dbReference type="ARBA" id="ARBA00022670"/>
    </source>
</evidence>
<dbReference type="GO" id="GO:0006508">
    <property type="term" value="P:proteolysis"/>
    <property type="evidence" value="ECO:0007669"/>
    <property type="project" value="UniProtKB-KW"/>
</dbReference>
<feature type="active site" evidence="8">
    <location>
        <position position="352"/>
    </location>
</feature>
<dbReference type="Pfam" id="PF02789">
    <property type="entry name" value="Peptidase_M17_N"/>
    <property type="match status" value="1"/>
</dbReference>
<dbReference type="PRINTS" id="PR00481">
    <property type="entry name" value="LAMNOPPTDASE"/>
</dbReference>
<protein>
    <recommendedName>
        <fullName evidence="8">Probable cytosol aminopeptidase</fullName>
        <ecNumber evidence="8">3.4.11.1</ecNumber>
    </recommendedName>
    <alternativeName>
        <fullName evidence="8">Leucine aminopeptidase</fullName>
        <shortName evidence="8">LAP</shortName>
        <ecNumber evidence="8">3.4.11.10</ecNumber>
    </alternativeName>
    <alternativeName>
        <fullName evidence="8">Leucyl aminopeptidase</fullName>
    </alternativeName>
</protein>
<reference evidence="11" key="1">
    <citation type="submission" date="2019-11" db="EMBL/GenBank/DDBJ databases">
        <title>Isolation and characterization of two novel species in the genus Thiomicrorhabdus.</title>
        <authorList>
            <person name="Mochizuki J."/>
            <person name="Kojima H."/>
            <person name="Fukui M."/>
        </authorList>
    </citation>
    <scope>NUCLEOTIDE SEQUENCE [LARGE SCALE GENOMIC DNA]</scope>
    <source>
        <strain evidence="11">AkT22</strain>
    </source>
</reference>
<comment type="subcellular location">
    <subcellularLocation>
        <location evidence="8">Cytoplasm</location>
    </subcellularLocation>
</comment>
<comment type="cofactor">
    <cofactor evidence="8">
        <name>Mn(2+)</name>
        <dbReference type="ChEBI" id="CHEBI:29035"/>
    </cofactor>
    <text evidence="8">Binds 2 manganese ions per subunit.</text>
</comment>
<dbReference type="NCBIfam" id="NF002073">
    <property type="entry name" value="PRK00913.1-2"/>
    <property type="match status" value="1"/>
</dbReference>
<dbReference type="NCBIfam" id="NF002083">
    <property type="entry name" value="PRK00913.3-5"/>
    <property type="match status" value="1"/>
</dbReference>
<dbReference type="InterPro" id="IPR000819">
    <property type="entry name" value="Peptidase_M17_C"/>
</dbReference>